<keyword evidence="1" id="KW-0472">Membrane</keyword>
<keyword evidence="3" id="KW-1185">Reference proteome</keyword>
<feature type="transmembrane region" description="Helical" evidence="1">
    <location>
        <begin position="134"/>
        <end position="153"/>
    </location>
</feature>
<protein>
    <recommendedName>
        <fullName evidence="4">DUF308 domain-containing protein</fullName>
    </recommendedName>
</protein>
<evidence type="ECO:0000313" key="2">
    <source>
        <dbReference type="EMBL" id="MCW9713901.1"/>
    </source>
</evidence>
<sequence>MNTNQKLYQPIAALAFTTVLILLIPLVAMQFTNEVHWTLSDFIFAGGLLFGTGIMYILVTRILATRKAANSAYRVAVGFALFTGLFLIWVNAAVGIIGSEDNPFNVMYFGVIAVGIIGGLSARFQPQGMIRTMFAMALAQALITVIALISGFYQTSPSTLFHIMGVNGFFITLFVVSALLFRYAEQGQIPPNENM</sequence>
<dbReference type="EMBL" id="JAJNDC010000003">
    <property type="protein sequence ID" value="MCW9713901.1"/>
    <property type="molecule type" value="Genomic_DNA"/>
</dbReference>
<keyword evidence="1" id="KW-1133">Transmembrane helix</keyword>
<evidence type="ECO:0000256" key="1">
    <source>
        <dbReference type="SAM" id="Phobius"/>
    </source>
</evidence>
<name>A0ABT3Q1F0_9BACT</name>
<proteinExistence type="predicted"/>
<feature type="transmembrane region" description="Helical" evidence="1">
    <location>
        <begin position="104"/>
        <end position="122"/>
    </location>
</feature>
<comment type="caution">
    <text evidence="2">The sequence shown here is derived from an EMBL/GenBank/DDBJ whole genome shotgun (WGS) entry which is preliminary data.</text>
</comment>
<reference evidence="2 3" key="1">
    <citation type="submission" date="2021-11" db="EMBL/GenBank/DDBJ databases">
        <title>Aliifidinibius sp. nov., a new bacterium isolated from saline soil.</title>
        <authorList>
            <person name="Galisteo C."/>
            <person name="De La Haba R."/>
            <person name="Sanchez-Porro C."/>
            <person name="Ventosa A."/>
        </authorList>
    </citation>
    <scope>NUCLEOTIDE SEQUENCE [LARGE SCALE GENOMIC DNA]</scope>
    <source>
        <strain evidence="2 3">KACC 190600</strain>
    </source>
</reference>
<accession>A0ABT3Q1F0</accession>
<evidence type="ECO:0008006" key="4">
    <source>
        <dbReference type="Google" id="ProtNLM"/>
    </source>
</evidence>
<feature type="transmembrane region" description="Helical" evidence="1">
    <location>
        <begin position="12"/>
        <end position="31"/>
    </location>
</feature>
<dbReference type="RefSeq" id="WP_265790902.1">
    <property type="nucleotide sequence ID" value="NZ_BAABRS010000003.1"/>
</dbReference>
<evidence type="ECO:0000313" key="3">
    <source>
        <dbReference type="Proteomes" id="UP001207337"/>
    </source>
</evidence>
<dbReference type="Proteomes" id="UP001207337">
    <property type="component" value="Unassembled WGS sequence"/>
</dbReference>
<feature type="transmembrane region" description="Helical" evidence="1">
    <location>
        <begin position="159"/>
        <end position="181"/>
    </location>
</feature>
<gene>
    <name evidence="2" type="ORF">LQ318_13400</name>
</gene>
<feature type="transmembrane region" description="Helical" evidence="1">
    <location>
        <begin position="76"/>
        <end position="98"/>
    </location>
</feature>
<feature type="transmembrane region" description="Helical" evidence="1">
    <location>
        <begin position="43"/>
        <end position="64"/>
    </location>
</feature>
<keyword evidence="1" id="KW-0812">Transmembrane</keyword>
<organism evidence="2 3">
    <name type="scientific">Fodinibius salicampi</name>
    <dbReference type="NCBI Taxonomy" id="1920655"/>
    <lineage>
        <taxon>Bacteria</taxon>
        <taxon>Pseudomonadati</taxon>
        <taxon>Balneolota</taxon>
        <taxon>Balneolia</taxon>
        <taxon>Balneolales</taxon>
        <taxon>Balneolaceae</taxon>
        <taxon>Fodinibius</taxon>
    </lineage>
</organism>